<protein>
    <recommendedName>
        <fullName evidence="4">FAD/FMN-containing dehydrogenase</fullName>
    </recommendedName>
</protein>
<feature type="chain" id="PRO_5046007876" description="FAD/FMN-containing dehydrogenase" evidence="1">
    <location>
        <begin position="25"/>
        <end position="76"/>
    </location>
</feature>
<feature type="signal peptide" evidence="1">
    <location>
        <begin position="1"/>
        <end position="24"/>
    </location>
</feature>
<gene>
    <name evidence="2" type="ORF">ACFQ3N_17815</name>
</gene>
<proteinExistence type="predicted"/>
<accession>A0ABW3LQ68</accession>
<organism evidence="2 3">
    <name type="scientific">Virgibacillus byunsanensis</name>
    <dbReference type="NCBI Taxonomy" id="570945"/>
    <lineage>
        <taxon>Bacteria</taxon>
        <taxon>Bacillati</taxon>
        <taxon>Bacillota</taxon>
        <taxon>Bacilli</taxon>
        <taxon>Bacillales</taxon>
        <taxon>Bacillaceae</taxon>
        <taxon>Virgibacillus</taxon>
    </lineage>
</organism>
<name>A0ABW3LQ68_9BACI</name>
<reference evidence="3" key="1">
    <citation type="journal article" date="2019" name="Int. J. Syst. Evol. Microbiol.">
        <title>The Global Catalogue of Microorganisms (GCM) 10K type strain sequencing project: providing services to taxonomists for standard genome sequencing and annotation.</title>
        <authorList>
            <consortium name="The Broad Institute Genomics Platform"/>
            <consortium name="The Broad Institute Genome Sequencing Center for Infectious Disease"/>
            <person name="Wu L."/>
            <person name="Ma J."/>
        </authorList>
    </citation>
    <scope>NUCLEOTIDE SEQUENCE [LARGE SCALE GENOMIC DNA]</scope>
    <source>
        <strain evidence="3">CCUG 56754</strain>
    </source>
</reference>
<dbReference type="EMBL" id="JBHTKJ010000065">
    <property type="protein sequence ID" value="MFD1040233.1"/>
    <property type="molecule type" value="Genomic_DNA"/>
</dbReference>
<dbReference type="RefSeq" id="WP_390364117.1">
    <property type="nucleotide sequence ID" value="NZ_JBHTKJ010000065.1"/>
</dbReference>
<evidence type="ECO:0000313" key="3">
    <source>
        <dbReference type="Proteomes" id="UP001597040"/>
    </source>
</evidence>
<evidence type="ECO:0000313" key="2">
    <source>
        <dbReference type="EMBL" id="MFD1040233.1"/>
    </source>
</evidence>
<dbReference type="Proteomes" id="UP001597040">
    <property type="component" value="Unassembled WGS sequence"/>
</dbReference>
<keyword evidence="1" id="KW-0732">Signal</keyword>
<evidence type="ECO:0000256" key="1">
    <source>
        <dbReference type="SAM" id="SignalP"/>
    </source>
</evidence>
<keyword evidence="3" id="KW-1185">Reference proteome</keyword>
<evidence type="ECO:0008006" key="4">
    <source>
        <dbReference type="Google" id="ProtNLM"/>
    </source>
</evidence>
<sequence length="76" mass="8563">MKKKMVTLSLAAVMVLGLGNVVFAHSGPSDNGWSFEEMIPFMKEMHPEMEQQEMEQMYQDCHGSNNNGSPVMNNQL</sequence>
<comment type="caution">
    <text evidence="2">The sequence shown here is derived from an EMBL/GenBank/DDBJ whole genome shotgun (WGS) entry which is preliminary data.</text>
</comment>